<sequence length="348" mass="37665">MTARMSHFPEQPPASEVALGWCPYFEDQLAPDEAQLLRMRIATVHRTRLTARSPSGVVRLRLTDGTQTAGFAVGDWVLVDPETDFLFRRLDRRTLLQRPGGGERVPQLIAANVDTLFIVTSCNDEFSPARLERYLALANEAGTTPVVVLTKIDRTTDAEGYLRQTQALQRGLAVVTLNAKTPEAALTLAPWCGAGRTVALVGSSGVGKSTLFNTLAGRSAEHAQATGPVREADAKGRHTTTARSLHATVTGGWVIDTPGMRSLAVGDVSAGLDELFAEIVDLAPRCRFRDCTHACEPGCAVRAAVEAGTLDSARLDRWRKLSEENRNNTAVRTGPRGKRIVKMPSQGR</sequence>
<dbReference type="Proteomes" id="UP000245708">
    <property type="component" value="Unassembled WGS sequence"/>
</dbReference>
<feature type="binding site" evidence="10">
    <location>
        <position position="293"/>
    </location>
    <ligand>
        <name>Zn(2+)</name>
        <dbReference type="ChEBI" id="CHEBI:29105"/>
    </ligand>
</feature>
<evidence type="ECO:0000256" key="8">
    <source>
        <dbReference type="ARBA" id="ARBA00022884"/>
    </source>
</evidence>
<dbReference type="AlphaFoldDB" id="A0A316GAM2"/>
<feature type="domain" description="CP-type G" evidence="13">
    <location>
        <begin position="93"/>
        <end position="263"/>
    </location>
</feature>
<keyword evidence="9 10" id="KW-0342">GTP-binding</keyword>
<dbReference type="Pfam" id="PF03193">
    <property type="entry name" value="RsgA_GTPase"/>
    <property type="match status" value="1"/>
</dbReference>
<evidence type="ECO:0000256" key="7">
    <source>
        <dbReference type="ARBA" id="ARBA00022833"/>
    </source>
</evidence>
<name>A0A316GAM2_9RHOB</name>
<dbReference type="InterPro" id="IPR030378">
    <property type="entry name" value="G_CP_dom"/>
</dbReference>
<dbReference type="InterPro" id="IPR004881">
    <property type="entry name" value="Ribosome_biogen_GTPase_RsgA"/>
</dbReference>
<keyword evidence="1 10" id="KW-0963">Cytoplasm</keyword>
<dbReference type="NCBIfam" id="TIGR00157">
    <property type="entry name" value="ribosome small subunit-dependent GTPase A"/>
    <property type="match status" value="1"/>
</dbReference>
<dbReference type="GO" id="GO:0046872">
    <property type="term" value="F:metal ion binding"/>
    <property type="evidence" value="ECO:0007669"/>
    <property type="project" value="UniProtKB-KW"/>
</dbReference>
<dbReference type="GO" id="GO:0019843">
    <property type="term" value="F:rRNA binding"/>
    <property type="evidence" value="ECO:0007669"/>
    <property type="project" value="UniProtKB-KW"/>
</dbReference>
<evidence type="ECO:0000259" key="12">
    <source>
        <dbReference type="PROSITE" id="PS50936"/>
    </source>
</evidence>
<dbReference type="HAMAP" id="MF_01820">
    <property type="entry name" value="GTPase_RsgA"/>
    <property type="match status" value="1"/>
</dbReference>
<evidence type="ECO:0000313" key="15">
    <source>
        <dbReference type="Proteomes" id="UP000245708"/>
    </source>
</evidence>
<dbReference type="CDD" id="cd01854">
    <property type="entry name" value="YjeQ_EngC"/>
    <property type="match status" value="1"/>
</dbReference>
<evidence type="ECO:0000256" key="9">
    <source>
        <dbReference type="ARBA" id="ARBA00023134"/>
    </source>
</evidence>
<feature type="binding site" evidence="10">
    <location>
        <position position="286"/>
    </location>
    <ligand>
        <name>Zn(2+)</name>
        <dbReference type="ChEBI" id="CHEBI:29105"/>
    </ligand>
</feature>
<feature type="binding site" evidence="10">
    <location>
        <position position="291"/>
    </location>
    <ligand>
        <name>Zn(2+)</name>
        <dbReference type="ChEBI" id="CHEBI:29105"/>
    </ligand>
</feature>
<feature type="region of interest" description="Disordered" evidence="11">
    <location>
        <begin position="222"/>
        <end position="241"/>
    </location>
</feature>
<evidence type="ECO:0000256" key="2">
    <source>
        <dbReference type="ARBA" id="ARBA00022517"/>
    </source>
</evidence>
<comment type="cofactor">
    <cofactor evidence="10">
        <name>Zn(2+)</name>
        <dbReference type="ChEBI" id="CHEBI:29105"/>
    </cofactor>
    <text evidence="10">Binds 1 zinc ion per subunit.</text>
</comment>
<evidence type="ECO:0000256" key="6">
    <source>
        <dbReference type="ARBA" id="ARBA00022801"/>
    </source>
</evidence>
<dbReference type="Gene3D" id="1.10.40.50">
    <property type="entry name" value="Probable gtpase engc, domain 3"/>
    <property type="match status" value="1"/>
</dbReference>
<feature type="binding site" evidence="10">
    <location>
        <begin position="150"/>
        <end position="153"/>
    </location>
    <ligand>
        <name>GTP</name>
        <dbReference type="ChEBI" id="CHEBI:37565"/>
    </ligand>
</feature>
<evidence type="ECO:0000313" key="14">
    <source>
        <dbReference type="EMBL" id="PWK58009.1"/>
    </source>
</evidence>
<comment type="subunit">
    <text evidence="10">Monomer. Associates with 30S ribosomal subunit, binds 16S rRNA.</text>
</comment>
<keyword evidence="6 10" id="KW-0378">Hydrolase</keyword>
<comment type="subcellular location">
    <subcellularLocation>
        <location evidence="10">Cytoplasm</location>
    </subcellularLocation>
</comment>
<gene>
    <name evidence="10" type="primary">rsgA</name>
    <name evidence="14" type="ORF">C7455_11159</name>
</gene>
<keyword evidence="8 10" id="KW-0694">RNA-binding</keyword>
<dbReference type="PROSITE" id="PS50936">
    <property type="entry name" value="ENGC_GTPASE"/>
    <property type="match status" value="1"/>
</dbReference>
<dbReference type="GO" id="GO:0005737">
    <property type="term" value="C:cytoplasm"/>
    <property type="evidence" value="ECO:0007669"/>
    <property type="project" value="UniProtKB-SubCell"/>
</dbReference>
<comment type="similarity">
    <text evidence="10">Belongs to the TRAFAC class YlqF/YawG GTPase family. RsgA subfamily.</text>
</comment>
<dbReference type="SUPFAM" id="SSF52540">
    <property type="entry name" value="P-loop containing nucleoside triphosphate hydrolases"/>
    <property type="match status" value="1"/>
</dbReference>
<feature type="binding site" evidence="10">
    <location>
        <position position="299"/>
    </location>
    <ligand>
        <name>Zn(2+)</name>
        <dbReference type="ChEBI" id="CHEBI:29105"/>
    </ligand>
</feature>
<evidence type="ECO:0000256" key="10">
    <source>
        <dbReference type="HAMAP-Rule" id="MF_01820"/>
    </source>
</evidence>
<dbReference type="PANTHER" id="PTHR32120">
    <property type="entry name" value="SMALL RIBOSOMAL SUBUNIT BIOGENESIS GTPASE RSGA"/>
    <property type="match status" value="1"/>
</dbReference>
<evidence type="ECO:0000256" key="5">
    <source>
        <dbReference type="ARBA" id="ARBA00022741"/>
    </source>
</evidence>
<keyword evidence="7 10" id="KW-0862">Zinc</keyword>
<keyword evidence="4 10" id="KW-0699">rRNA-binding</keyword>
<evidence type="ECO:0000256" key="11">
    <source>
        <dbReference type="SAM" id="MobiDB-lite"/>
    </source>
</evidence>
<organism evidence="14 15">
    <name type="scientific">Roseicyclus mahoneyensis</name>
    <dbReference type="NCBI Taxonomy" id="164332"/>
    <lineage>
        <taxon>Bacteria</taxon>
        <taxon>Pseudomonadati</taxon>
        <taxon>Pseudomonadota</taxon>
        <taxon>Alphaproteobacteria</taxon>
        <taxon>Rhodobacterales</taxon>
        <taxon>Roseobacteraceae</taxon>
        <taxon>Roseicyclus</taxon>
    </lineage>
</organism>
<feature type="binding site" evidence="10">
    <location>
        <begin position="202"/>
        <end position="210"/>
    </location>
    <ligand>
        <name>GTP</name>
        <dbReference type="ChEBI" id="CHEBI:37565"/>
    </ligand>
</feature>
<comment type="caution">
    <text evidence="14">The sequence shown here is derived from an EMBL/GenBank/DDBJ whole genome shotgun (WGS) entry which is preliminary data.</text>
</comment>
<dbReference type="PROSITE" id="PS51721">
    <property type="entry name" value="G_CP"/>
    <property type="match status" value="1"/>
</dbReference>
<dbReference type="InterPro" id="IPR010914">
    <property type="entry name" value="RsgA_GTPase_dom"/>
</dbReference>
<evidence type="ECO:0000256" key="3">
    <source>
        <dbReference type="ARBA" id="ARBA00022723"/>
    </source>
</evidence>
<feature type="domain" description="EngC GTPase" evidence="12">
    <location>
        <begin position="111"/>
        <end position="261"/>
    </location>
</feature>
<dbReference type="EMBL" id="QGGW01000011">
    <property type="protein sequence ID" value="PWK58009.1"/>
    <property type="molecule type" value="Genomic_DNA"/>
</dbReference>
<dbReference type="EC" id="3.6.1.-" evidence="10"/>
<dbReference type="GO" id="GO:0003924">
    <property type="term" value="F:GTPase activity"/>
    <property type="evidence" value="ECO:0007669"/>
    <property type="project" value="UniProtKB-UniRule"/>
</dbReference>
<dbReference type="GO" id="GO:0005525">
    <property type="term" value="F:GTP binding"/>
    <property type="evidence" value="ECO:0007669"/>
    <property type="project" value="UniProtKB-UniRule"/>
</dbReference>
<reference evidence="14 15" key="1">
    <citation type="submission" date="2018-05" db="EMBL/GenBank/DDBJ databases">
        <title>Genomic Encyclopedia of Type Strains, Phase IV (KMG-IV): sequencing the most valuable type-strain genomes for metagenomic binning, comparative biology and taxonomic classification.</title>
        <authorList>
            <person name="Goeker M."/>
        </authorList>
    </citation>
    <scope>NUCLEOTIDE SEQUENCE [LARGE SCALE GENOMIC DNA]</scope>
    <source>
        <strain evidence="14 15">DSM 16097</strain>
    </source>
</reference>
<dbReference type="GO" id="GO:0042274">
    <property type="term" value="P:ribosomal small subunit biogenesis"/>
    <property type="evidence" value="ECO:0007669"/>
    <property type="project" value="UniProtKB-UniRule"/>
</dbReference>
<keyword evidence="5 10" id="KW-0547">Nucleotide-binding</keyword>
<keyword evidence="3 10" id="KW-0479">Metal-binding</keyword>
<comment type="function">
    <text evidence="10">One of several proteins that assist in the late maturation steps of the functional core of the 30S ribosomal subunit. Helps release RbfA from mature subunits. May play a role in the assembly of ribosomal proteins into the subunit. Circularly permuted GTPase that catalyzes slow GTP hydrolysis, GTPase activity is stimulated by the 30S ribosomal subunit.</text>
</comment>
<accession>A0A316GAM2</accession>
<keyword evidence="2 10" id="KW-0690">Ribosome biogenesis</keyword>
<dbReference type="InterPro" id="IPR027417">
    <property type="entry name" value="P-loop_NTPase"/>
</dbReference>
<evidence type="ECO:0000256" key="4">
    <source>
        <dbReference type="ARBA" id="ARBA00022730"/>
    </source>
</evidence>
<dbReference type="Gene3D" id="3.40.50.300">
    <property type="entry name" value="P-loop containing nucleotide triphosphate hydrolases"/>
    <property type="match status" value="1"/>
</dbReference>
<proteinExistence type="inferred from homology"/>
<evidence type="ECO:0000259" key="13">
    <source>
        <dbReference type="PROSITE" id="PS51721"/>
    </source>
</evidence>
<dbReference type="PANTHER" id="PTHR32120:SF10">
    <property type="entry name" value="SMALL RIBOSOMAL SUBUNIT BIOGENESIS GTPASE RSGA"/>
    <property type="match status" value="1"/>
</dbReference>
<protein>
    <recommendedName>
        <fullName evidence="10">Small ribosomal subunit biogenesis GTPase RsgA</fullName>
        <ecNumber evidence="10">3.6.1.-</ecNumber>
    </recommendedName>
</protein>
<keyword evidence="15" id="KW-1185">Reference proteome</keyword>
<feature type="region of interest" description="Disordered" evidence="11">
    <location>
        <begin position="325"/>
        <end position="348"/>
    </location>
</feature>
<evidence type="ECO:0000256" key="1">
    <source>
        <dbReference type="ARBA" id="ARBA00022490"/>
    </source>
</evidence>